<dbReference type="Proteomes" id="UP001061302">
    <property type="component" value="Chromosome"/>
</dbReference>
<proteinExistence type="predicted"/>
<dbReference type="RefSeq" id="WP_263124795.1">
    <property type="nucleotide sequence ID" value="NZ_CP106753.1"/>
</dbReference>
<feature type="compositionally biased region" description="Pro residues" evidence="1">
    <location>
        <begin position="51"/>
        <end position="64"/>
    </location>
</feature>
<evidence type="ECO:0000256" key="1">
    <source>
        <dbReference type="SAM" id="MobiDB-lite"/>
    </source>
</evidence>
<name>A0ABY6DM04_9NEIS</name>
<keyword evidence="3" id="KW-1185">Reference proteome</keyword>
<sequence>MAHTLVGAVPARVALAGLGCAIVLGLASCGGGGGGGEGGSGGTGSETPGSNAPPPAPVDALPAPPLPVSSALPSISRMQWNETAVRNILRTFAYGSNATDAQIAAWAAQDPHAAIVEMLTFTPFNSRLSPALGVKGTDPLRSTGGTLAGLSAYWSGAQSPLLPTNRTSFSIGLDWGGLQYTGLQAGATPGLNPFLHRVLFWETNYHLVTNQEAGVARQQIGALYDTLLKSLSAGETYSRTLARAAMSAAVARQYGHLRNTYDNVKGVFRGNEDFAREFHQLFFGILGTSRLEDVTPRQAGEDSYHEVVTIKNTAKVLTGMTEPSEDAPELVFDANTHHRGTLEVLHAPINGATAREKLFALAEVAIRHADSEDNLPVKIISGLANDRLTSADIAQLRAYWKNMGQDKRLLDFLRTYAISQQFHRADRLKYLTPLERNMIFLNRFALSRQDSELVTWFSPIALVNWEEGFVPFSPVHNVFGHETGEETSVSADHFRTVYNRSIDGIWRINRVDGDGNVELTAQAPGWEKNWRLAAPTHVDRTWRTAQVAEWLWQRFIGGLTGFGNHERLYVYSLLGSGRDAGFYCTGNGAAGTDPEYVFRDSDFLPGGLGTRCLSQLADQPLALAATDTVQRRDANRRIAYAIAFLSAIPHAHVARGE</sequence>
<feature type="compositionally biased region" description="Gly residues" evidence="1">
    <location>
        <begin position="33"/>
        <end position="44"/>
    </location>
</feature>
<dbReference type="InterPro" id="IPR014917">
    <property type="entry name" value="DUF1800"/>
</dbReference>
<reference evidence="2" key="1">
    <citation type="submission" date="2022-10" db="EMBL/GenBank/DDBJ databases">
        <title>Chitiniphilus purpureus sp. nov., a novel chitin-degrading bacterium isolated from crawfish pond sediment.</title>
        <authorList>
            <person name="Li K."/>
        </authorList>
    </citation>
    <scope>NUCLEOTIDE SEQUENCE</scope>
    <source>
        <strain evidence="2">CD1</strain>
    </source>
</reference>
<dbReference type="Pfam" id="PF08811">
    <property type="entry name" value="DUF1800"/>
    <property type="match status" value="1"/>
</dbReference>
<evidence type="ECO:0000313" key="2">
    <source>
        <dbReference type="EMBL" id="UXY15389.1"/>
    </source>
</evidence>
<organism evidence="2 3">
    <name type="scientific">Chitiniphilus purpureus</name>
    <dbReference type="NCBI Taxonomy" id="2981137"/>
    <lineage>
        <taxon>Bacteria</taxon>
        <taxon>Pseudomonadati</taxon>
        <taxon>Pseudomonadota</taxon>
        <taxon>Betaproteobacteria</taxon>
        <taxon>Neisseriales</taxon>
        <taxon>Chitinibacteraceae</taxon>
        <taxon>Chitiniphilus</taxon>
    </lineage>
</organism>
<accession>A0ABY6DM04</accession>
<protein>
    <submittedName>
        <fullName evidence="2">DUF1800 family protein</fullName>
    </submittedName>
</protein>
<evidence type="ECO:0000313" key="3">
    <source>
        <dbReference type="Proteomes" id="UP001061302"/>
    </source>
</evidence>
<feature type="region of interest" description="Disordered" evidence="1">
    <location>
        <begin position="33"/>
        <end position="64"/>
    </location>
</feature>
<dbReference type="EMBL" id="CP106753">
    <property type="protein sequence ID" value="UXY15389.1"/>
    <property type="molecule type" value="Genomic_DNA"/>
</dbReference>
<gene>
    <name evidence="2" type="ORF">N8I74_19090</name>
</gene>